<organism evidence="1 2">
    <name type="scientific">Litorilituus lipolyticus</name>
    <dbReference type="NCBI Taxonomy" id="2491017"/>
    <lineage>
        <taxon>Bacteria</taxon>
        <taxon>Pseudomonadati</taxon>
        <taxon>Pseudomonadota</taxon>
        <taxon>Gammaproteobacteria</taxon>
        <taxon>Alteromonadales</taxon>
        <taxon>Colwelliaceae</taxon>
        <taxon>Litorilituus</taxon>
    </lineage>
</organism>
<sequence>MSSYCFRTQMEGYEELKNIHKTYSEKSFYYKIAYPYCKKYWTKGGVVDTRMLAHCLENEVEGKKDVDYYYTKYDAKELDKLVSTALVKFNSWSMVAYNIRKAID</sequence>
<reference evidence="1 2" key="1">
    <citation type="submission" date="2019-01" db="EMBL/GenBank/DDBJ databases">
        <title>Litorilituus lipolytica sp. nov., isolated from intertidal sand of the Yellow Sea in China.</title>
        <authorList>
            <person name="Liu A."/>
        </authorList>
    </citation>
    <scope>NUCLEOTIDE SEQUENCE [LARGE SCALE GENOMIC DNA]</scope>
    <source>
        <strain evidence="1 2">RZ04</strain>
    </source>
</reference>
<dbReference type="Proteomes" id="UP000315303">
    <property type="component" value="Unassembled WGS sequence"/>
</dbReference>
<accession>A0A502L8L1</accession>
<proteinExistence type="predicted"/>
<keyword evidence="2" id="KW-1185">Reference proteome</keyword>
<dbReference type="EMBL" id="SAWY01000001">
    <property type="protein sequence ID" value="TPH19229.1"/>
    <property type="molecule type" value="Genomic_DNA"/>
</dbReference>
<protein>
    <submittedName>
        <fullName evidence="1">Uncharacterized protein</fullName>
    </submittedName>
</protein>
<name>A0A502L8L1_9GAMM</name>
<evidence type="ECO:0000313" key="2">
    <source>
        <dbReference type="Proteomes" id="UP000315303"/>
    </source>
</evidence>
<dbReference type="RefSeq" id="WP_140600780.1">
    <property type="nucleotide sequence ID" value="NZ_SAWY01000001.1"/>
</dbReference>
<comment type="caution">
    <text evidence="1">The sequence shown here is derived from an EMBL/GenBank/DDBJ whole genome shotgun (WGS) entry which is preliminary data.</text>
</comment>
<evidence type="ECO:0000313" key="1">
    <source>
        <dbReference type="EMBL" id="TPH19229.1"/>
    </source>
</evidence>
<dbReference type="AlphaFoldDB" id="A0A502L8L1"/>
<gene>
    <name evidence="1" type="ORF">EPA86_00430</name>
</gene>